<comment type="caution">
    <text evidence="1">The sequence shown here is derived from an EMBL/GenBank/DDBJ whole genome shotgun (WGS) entry which is preliminary data.</text>
</comment>
<organism evidence="1 2">
    <name type="scientific">Holotrichia oblita</name>
    <name type="common">Chafer beetle</name>
    <dbReference type="NCBI Taxonomy" id="644536"/>
    <lineage>
        <taxon>Eukaryota</taxon>
        <taxon>Metazoa</taxon>
        <taxon>Ecdysozoa</taxon>
        <taxon>Arthropoda</taxon>
        <taxon>Hexapoda</taxon>
        <taxon>Insecta</taxon>
        <taxon>Pterygota</taxon>
        <taxon>Neoptera</taxon>
        <taxon>Endopterygota</taxon>
        <taxon>Coleoptera</taxon>
        <taxon>Polyphaga</taxon>
        <taxon>Scarabaeiformia</taxon>
        <taxon>Scarabaeidae</taxon>
        <taxon>Melolonthinae</taxon>
        <taxon>Holotrichia</taxon>
    </lineage>
</organism>
<evidence type="ECO:0000313" key="1">
    <source>
        <dbReference type="EMBL" id="KAI4468950.1"/>
    </source>
</evidence>
<keyword evidence="1" id="KW-0378">Hydrolase</keyword>
<sequence>MIILTAFVLFYLCFCTSFSYCKEYNFPNNFKFGVATSAYQVEGAWNTGGKGESIWDHMTHTNPYSILDKSNGDIACDSYNKIKEDVQLLKNLGVDFYRFSISWSRILPSGTTDYINPVGIRYYNELINELLANGIQPLVTMYHYDLPQALEEEGGFLNLKLADYFEDYADVLYKNFGDRVKDWATFNQPTLICFFGYSGEFVAPMITRKDGGYLCGRTLLIAHAKAYHLYNKRYRESQGGRIGIVHNIFWFEPRTNIIKDIQAAVAANEFNASIFIFFILTS</sequence>
<reference evidence="1" key="1">
    <citation type="submission" date="2022-04" db="EMBL/GenBank/DDBJ databases">
        <title>Chromosome-scale genome assembly of Holotrichia oblita Faldermann.</title>
        <authorList>
            <person name="Rongchong L."/>
        </authorList>
    </citation>
    <scope>NUCLEOTIDE SEQUENCE</scope>
    <source>
        <strain evidence="1">81SQS9</strain>
    </source>
</reference>
<dbReference type="Proteomes" id="UP001056778">
    <property type="component" value="Chromosome 2"/>
</dbReference>
<protein>
    <submittedName>
        <fullName evidence="1">Glycosyl hydrolase</fullName>
    </submittedName>
</protein>
<gene>
    <name evidence="1" type="ORF">MML48_2g00002961</name>
</gene>
<name>A0ACB9TQ66_HOLOL</name>
<accession>A0ACB9TQ66</accession>
<proteinExistence type="predicted"/>
<dbReference type="EMBL" id="CM043016">
    <property type="protein sequence ID" value="KAI4468950.1"/>
    <property type="molecule type" value="Genomic_DNA"/>
</dbReference>
<evidence type="ECO:0000313" key="2">
    <source>
        <dbReference type="Proteomes" id="UP001056778"/>
    </source>
</evidence>
<keyword evidence="2" id="KW-1185">Reference proteome</keyword>